<evidence type="ECO:0000256" key="3">
    <source>
        <dbReference type="ARBA" id="ARBA00022692"/>
    </source>
</evidence>
<feature type="transmembrane region" description="Helical" evidence="6">
    <location>
        <begin position="6"/>
        <end position="27"/>
    </location>
</feature>
<comment type="subcellular location">
    <subcellularLocation>
        <location evidence="1">Cell membrane</location>
        <topology evidence="1">Multi-pass membrane protein</topology>
    </subcellularLocation>
</comment>
<gene>
    <name evidence="7" type="ORF">BCY91_13840</name>
</gene>
<dbReference type="AlphaFoldDB" id="A0A419S9T5"/>
<keyword evidence="2" id="KW-1003">Cell membrane</keyword>
<feature type="transmembrane region" description="Helical" evidence="6">
    <location>
        <begin position="358"/>
        <end position="378"/>
    </location>
</feature>
<feature type="transmembrane region" description="Helical" evidence="6">
    <location>
        <begin position="87"/>
        <end position="120"/>
    </location>
</feature>
<evidence type="ECO:0000256" key="5">
    <source>
        <dbReference type="ARBA" id="ARBA00023136"/>
    </source>
</evidence>
<evidence type="ECO:0000313" key="8">
    <source>
        <dbReference type="Proteomes" id="UP000283433"/>
    </source>
</evidence>
<keyword evidence="3 6" id="KW-0812">Transmembrane</keyword>
<feature type="transmembrane region" description="Helical" evidence="6">
    <location>
        <begin position="384"/>
        <end position="405"/>
    </location>
</feature>
<feature type="transmembrane region" description="Helical" evidence="6">
    <location>
        <begin position="214"/>
        <end position="240"/>
    </location>
</feature>
<feature type="transmembrane region" description="Helical" evidence="6">
    <location>
        <begin position="47"/>
        <end position="67"/>
    </location>
</feature>
<dbReference type="RefSeq" id="WP_120180600.1">
    <property type="nucleotide sequence ID" value="NZ_MBTA01000003.1"/>
</dbReference>
<name>A0A419S9T5_9SPHI</name>
<dbReference type="InterPro" id="IPR002797">
    <property type="entry name" value="Polysacc_synth"/>
</dbReference>
<feature type="transmembrane region" description="Helical" evidence="6">
    <location>
        <begin position="417"/>
        <end position="440"/>
    </location>
</feature>
<feature type="transmembrane region" description="Helical" evidence="6">
    <location>
        <begin position="329"/>
        <end position="346"/>
    </location>
</feature>
<feature type="transmembrane region" description="Helical" evidence="6">
    <location>
        <begin position="291"/>
        <end position="309"/>
    </location>
</feature>
<keyword evidence="5 6" id="KW-0472">Membrane</keyword>
<feature type="transmembrane region" description="Helical" evidence="6">
    <location>
        <begin position="260"/>
        <end position="279"/>
    </location>
</feature>
<dbReference type="EMBL" id="MBTA01000003">
    <property type="protein sequence ID" value="RKD18957.1"/>
    <property type="molecule type" value="Genomic_DNA"/>
</dbReference>
<dbReference type="PANTHER" id="PTHR30250:SF11">
    <property type="entry name" value="O-ANTIGEN TRANSPORTER-RELATED"/>
    <property type="match status" value="1"/>
</dbReference>
<evidence type="ECO:0000313" key="7">
    <source>
        <dbReference type="EMBL" id="RKD18957.1"/>
    </source>
</evidence>
<sequence length="476" mass="54157">MSHQKFASRVIALIALNLLVKMVWIFFVERKVQLEVGFANYGEYYSILNFTLILGIINDPGLHNYLIQSLASSSSLNNSSKFLQLKFFLAAVYIVVSWAIALIIGIGGLLLWLLLAYQVLFSFLNYQRSFLKAHQLYTAEVFLSVFDKALLIVAFLPLLYFNFGLQWSVRVYVLAQIISVFIAVACCGFYLSKKQITLFKTVCFSFDFSLLKKLVPYALFAFLVLAYQKTDAILLVKLLPNGGEQSGVYAAAYRFLDASSMLPILFASLFYPTLCNLITRKQSIEVLVRDSLFTLLGLSLIIAFVSWFFRTPLMELFYQQQNTPQLELLFGLLMFALPLIVMYYVFSSVFTAQERFRILNGVSALGFAVNLLMNFILIPRYQAVGAGMASLISFALVALLYLLFYHQNFKPLTQKNAYLKLGLFTAFLWVFGLIITSFALNWMIMLPLYAILSLTLALVLKIVKTPKQFFKARHCQ</sequence>
<dbReference type="OrthoDB" id="925916at2"/>
<accession>A0A419S9T5</accession>
<evidence type="ECO:0000256" key="1">
    <source>
        <dbReference type="ARBA" id="ARBA00004651"/>
    </source>
</evidence>
<dbReference type="PANTHER" id="PTHR30250">
    <property type="entry name" value="PST FAMILY PREDICTED COLANIC ACID TRANSPORTER"/>
    <property type="match status" value="1"/>
</dbReference>
<keyword evidence="4 6" id="KW-1133">Transmembrane helix</keyword>
<evidence type="ECO:0000256" key="6">
    <source>
        <dbReference type="SAM" id="Phobius"/>
    </source>
</evidence>
<feature type="transmembrane region" description="Helical" evidence="6">
    <location>
        <begin position="446"/>
        <end position="463"/>
    </location>
</feature>
<evidence type="ECO:0000256" key="2">
    <source>
        <dbReference type="ARBA" id="ARBA00022475"/>
    </source>
</evidence>
<proteinExistence type="predicted"/>
<comment type="caution">
    <text evidence="7">The sequence shown here is derived from an EMBL/GenBank/DDBJ whole genome shotgun (WGS) entry which is preliminary data.</text>
</comment>
<feature type="transmembrane region" description="Helical" evidence="6">
    <location>
        <begin position="141"/>
        <end position="163"/>
    </location>
</feature>
<dbReference type="Pfam" id="PF01943">
    <property type="entry name" value="Polysacc_synt"/>
    <property type="match status" value="1"/>
</dbReference>
<dbReference type="Proteomes" id="UP000283433">
    <property type="component" value="Unassembled WGS sequence"/>
</dbReference>
<evidence type="ECO:0000256" key="4">
    <source>
        <dbReference type="ARBA" id="ARBA00022989"/>
    </source>
</evidence>
<dbReference type="InterPro" id="IPR050833">
    <property type="entry name" value="Poly_Biosynth_Transport"/>
</dbReference>
<feature type="transmembrane region" description="Helical" evidence="6">
    <location>
        <begin position="169"/>
        <end position="191"/>
    </location>
</feature>
<dbReference type="GO" id="GO:0005886">
    <property type="term" value="C:plasma membrane"/>
    <property type="evidence" value="ECO:0007669"/>
    <property type="project" value="UniProtKB-SubCell"/>
</dbReference>
<organism evidence="7 8">
    <name type="scientific">Pelobium manganitolerans</name>
    <dbReference type="NCBI Taxonomy" id="1842495"/>
    <lineage>
        <taxon>Bacteria</taxon>
        <taxon>Pseudomonadati</taxon>
        <taxon>Bacteroidota</taxon>
        <taxon>Sphingobacteriia</taxon>
        <taxon>Sphingobacteriales</taxon>
        <taxon>Sphingobacteriaceae</taxon>
        <taxon>Pelobium</taxon>
    </lineage>
</organism>
<keyword evidence="8" id="KW-1185">Reference proteome</keyword>
<protein>
    <submittedName>
        <fullName evidence="7">Uncharacterized protein</fullName>
    </submittedName>
</protein>
<reference evidence="7 8" key="1">
    <citation type="submission" date="2016-07" db="EMBL/GenBank/DDBJ databases">
        <title>Genome of Pelobium manganitolerans.</title>
        <authorList>
            <person name="Wu S."/>
            <person name="Wang G."/>
        </authorList>
    </citation>
    <scope>NUCLEOTIDE SEQUENCE [LARGE SCALE GENOMIC DNA]</scope>
    <source>
        <strain evidence="7 8">YS-25</strain>
    </source>
</reference>